<dbReference type="GO" id="GO:0016616">
    <property type="term" value="F:oxidoreductase activity, acting on the CH-OH group of donors, NAD or NADP as acceptor"/>
    <property type="evidence" value="ECO:0007669"/>
    <property type="project" value="InterPro"/>
</dbReference>
<dbReference type="AlphaFoldDB" id="A0A9P7RSL0"/>
<dbReference type="Pfam" id="PF01073">
    <property type="entry name" value="3Beta_HSD"/>
    <property type="match status" value="1"/>
</dbReference>
<gene>
    <name evidence="4" type="ORF">E1B28_012672</name>
</gene>
<dbReference type="Gene3D" id="3.40.50.720">
    <property type="entry name" value="NAD(P)-binding Rossmann-like Domain"/>
    <property type="match status" value="1"/>
</dbReference>
<dbReference type="GO" id="GO:0006694">
    <property type="term" value="P:steroid biosynthetic process"/>
    <property type="evidence" value="ECO:0007669"/>
    <property type="project" value="InterPro"/>
</dbReference>
<dbReference type="EMBL" id="CM032188">
    <property type="protein sequence ID" value="KAG7088702.1"/>
    <property type="molecule type" value="Genomic_DNA"/>
</dbReference>
<dbReference type="KEGG" id="more:E1B28_012672"/>
<dbReference type="InterPro" id="IPR002225">
    <property type="entry name" value="3Beta_OHSteriod_DH/Estase"/>
</dbReference>
<proteinExistence type="inferred from homology"/>
<evidence type="ECO:0000256" key="2">
    <source>
        <dbReference type="ARBA" id="ARBA00023002"/>
    </source>
</evidence>
<dbReference type="InterPro" id="IPR050177">
    <property type="entry name" value="Lipid_A_modif_metabolic_enz"/>
</dbReference>
<comment type="similarity">
    <text evidence="1">Belongs to the 3-beta-HSD family.</text>
</comment>
<accession>A0A9P7RSL0</accession>
<evidence type="ECO:0000256" key="1">
    <source>
        <dbReference type="ARBA" id="ARBA00009219"/>
    </source>
</evidence>
<evidence type="ECO:0000313" key="5">
    <source>
        <dbReference type="Proteomes" id="UP001049176"/>
    </source>
</evidence>
<dbReference type="PANTHER" id="PTHR43245:SF51">
    <property type="entry name" value="SHORT CHAIN DEHYDROGENASE_REDUCTASE FAMILY 42E, MEMBER 2"/>
    <property type="match status" value="1"/>
</dbReference>
<evidence type="ECO:0000313" key="4">
    <source>
        <dbReference type="EMBL" id="KAG7088702.1"/>
    </source>
</evidence>
<protein>
    <recommendedName>
        <fullName evidence="3">3-beta hydroxysteroid dehydrogenase/isomerase domain-containing protein</fullName>
    </recommendedName>
</protein>
<evidence type="ECO:0000259" key="3">
    <source>
        <dbReference type="Pfam" id="PF01073"/>
    </source>
</evidence>
<dbReference type="OrthoDB" id="10058185at2759"/>
<dbReference type="GeneID" id="66081747"/>
<organism evidence="4 5">
    <name type="scientific">Marasmius oreades</name>
    <name type="common">fairy-ring Marasmius</name>
    <dbReference type="NCBI Taxonomy" id="181124"/>
    <lineage>
        <taxon>Eukaryota</taxon>
        <taxon>Fungi</taxon>
        <taxon>Dikarya</taxon>
        <taxon>Basidiomycota</taxon>
        <taxon>Agaricomycotina</taxon>
        <taxon>Agaricomycetes</taxon>
        <taxon>Agaricomycetidae</taxon>
        <taxon>Agaricales</taxon>
        <taxon>Marasmiineae</taxon>
        <taxon>Marasmiaceae</taxon>
        <taxon>Marasmius</taxon>
    </lineage>
</organism>
<dbReference type="SUPFAM" id="SSF51735">
    <property type="entry name" value="NAD(P)-binding Rossmann-fold domains"/>
    <property type="match status" value="1"/>
</dbReference>
<keyword evidence="2" id="KW-0560">Oxidoreductase</keyword>
<feature type="domain" description="3-beta hydroxysteroid dehydrogenase/isomerase" evidence="3">
    <location>
        <begin position="4"/>
        <end position="266"/>
    </location>
</feature>
<dbReference type="RefSeq" id="XP_043005173.1">
    <property type="nucleotide sequence ID" value="XM_043157805.1"/>
</dbReference>
<comment type="caution">
    <text evidence="4">The sequence shown here is derived from an EMBL/GenBank/DDBJ whole genome shotgun (WGS) entry which is preliminary data.</text>
</comment>
<dbReference type="Proteomes" id="UP001049176">
    <property type="component" value="Chromosome 8"/>
</dbReference>
<dbReference type="InterPro" id="IPR036291">
    <property type="entry name" value="NAD(P)-bd_dom_sf"/>
</dbReference>
<reference evidence="4" key="1">
    <citation type="journal article" date="2021" name="Genome Biol. Evol.">
        <title>The assembled and annotated genome of the fairy-ring fungus Marasmius oreades.</title>
        <authorList>
            <person name="Hiltunen M."/>
            <person name="Ament-Velasquez S.L."/>
            <person name="Johannesson H."/>
        </authorList>
    </citation>
    <scope>NUCLEOTIDE SEQUENCE</scope>
    <source>
        <strain evidence="4">03SP1</strain>
    </source>
</reference>
<keyword evidence="5" id="KW-1185">Reference proteome</keyword>
<sequence>MRFLVIGGSGFLGSHIIEALRARRVDYKQPISIAVYDIVKPLPEETIDAVTYYVGDIVNEAKLTEVMKEFQPNLVFHTASPLHGLPPAVYYRVNVEGTRTVFSSCRAASVKNVIYTSSMGVIWTGAELDGVSEDQVSIPKHGYDAYHHTKAAAELISLDENGVDGMRVVVLRPCGIFGERDKQMFWRMAEVLEKGQQNVQIGSNTSLVDYAYVGNVAHAHVLAADKLLTEPDTVTGQVFFITNGTPMTHWNFARMVFKALGDDGTKKVVVIPRSIAMVMAVIAEIWAKITGQQTTFTRFSIASVTNVQWFNIEKARKILNYEPQVSLEEGVQRTAQWWKKSGATQHKAQEKKNV</sequence>
<name>A0A9P7RSL0_9AGAR</name>
<dbReference type="PANTHER" id="PTHR43245">
    <property type="entry name" value="BIFUNCTIONAL POLYMYXIN RESISTANCE PROTEIN ARNA"/>
    <property type="match status" value="1"/>
</dbReference>